<gene>
    <name evidence="1" type="ORF">DPEC_G00193500</name>
</gene>
<reference evidence="1" key="1">
    <citation type="submission" date="2021-05" db="EMBL/GenBank/DDBJ databases">
        <authorList>
            <person name="Pan Q."/>
            <person name="Jouanno E."/>
            <person name="Zahm M."/>
            <person name="Klopp C."/>
            <person name="Cabau C."/>
            <person name="Louis A."/>
            <person name="Berthelot C."/>
            <person name="Parey E."/>
            <person name="Roest Crollius H."/>
            <person name="Montfort J."/>
            <person name="Robinson-Rechavi M."/>
            <person name="Bouchez O."/>
            <person name="Lampietro C."/>
            <person name="Lopez Roques C."/>
            <person name="Donnadieu C."/>
            <person name="Postlethwait J."/>
            <person name="Bobe J."/>
            <person name="Dillon D."/>
            <person name="Chandos A."/>
            <person name="von Hippel F."/>
            <person name="Guiguen Y."/>
        </authorList>
    </citation>
    <scope>NUCLEOTIDE SEQUENCE</scope>
    <source>
        <strain evidence="1">YG-Jan2019</strain>
    </source>
</reference>
<comment type="caution">
    <text evidence="1">The sequence shown here is derived from an EMBL/GenBank/DDBJ whole genome shotgun (WGS) entry which is preliminary data.</text>
</comment>
<sequence length="190" mass="21366">MAAGALFTSPPVWRPELKLNFLGYKQQAASSLGVLGQRLVEQEEDFAGRAASYQREILHLQKLVRDKQQDLDGVLQQKREVEGELEVVWEATTRENQMIRESLQDSSPARGHQDRGQSNRVSRTCLSDPQGELFFIQLLPNSSDPPLHTTSPQSRGLVGLQRSPMLDSDSDQHQNPSSDESEKNAMDFYS</sequence>
<evidence type="ECO:0000313" key="2">
    <source>
        <dbReference type="Proteomes" id="UP001157502"/>
    </source>
</evidence>
<dbReference type="Proteomes" id="UP001157502">
    <property type="component" value="Chromosome 16"/>
</dbReference>
<proteinExistence type="predicted"/>
<organism evidence="1 2">
    <name type="scientific">Dallia pectoralis</name>
    <name type="common">Alaska blackfish</name>
    <dbReference type="NCBI Taxonomy" id="75939"/>
    <lineage>
        <taxon>Eukaryota</taxon>
        <taxon>Metazoa</taxon>
        <taxon>Chordata</taxon>
        <taxon>Craniata</taxon>
        <taxon>Vertebrata</taxon>
        <taxon>Euteleostomi</taxon>
        <taxon>Actinopterygii</taxon>
        <taxon>Neopterygii</taxon>
        <taxon>Teleostei</taxon>
        <taxon>Protacanthopterygii</taxon>
        <taxon>Esociformes</taxon>
        <taxon>Umbridae</taxon>
        <taxon>Dallia</taxon>
    </lineage>
</organism>
<keyword evidence="2" id="KW-1185">Reference proteome</keyword>
<accession>A0ACC2G705</accession>
<dbReference type="EMBL" id="CM055743">
    <property type="protein sequence ID" value="KAJ7999351.1"/>
    <property type="molecule type" value="Genomic_DNA"/>
</dbReference>
<name>A0ACC2G705_DALPE</name>
<evidence type="ECO:0000313" key="1">
    <source>
        <dbReference type="EMBL" id="KAJ7999351.1"/>
    </source>
</evidence>
<protein>
    <submittedName>
        <fullName evidence="1">Uncharacterized protein</fullName>
    </submittedName>
</protein>